<dbReference type="PROSITE" id="PS51464">
    <property type="entry name" value="SIS"/>
    <property type="match status" value="2"/>
</dbReference>
<evidence type="ECO:0000313" key="3">
    <source>
        <dbReference type="EMBL" id="MBF4764079.1"/>
    </source>
</evidence>
<dbReference type="PANTHER" id="PTHR10937:SF8">
    <property type="entry name" value="AMINOTRANSFERASE-RELATED"/>
    <property type="match status" value="1"/>
</dbReference>
<keyword evidence="1" id="KW-0677">Repeat</keyword>
<sequence length="351" mass="35727">MTSLLTAEIAEQPDVLARMLDAQLPRLAEWRTALRAGEIDGLLLVARGSSDNAARYAQYLWSLRTGLPVALATPSLHTVYGGKLNLRGKAVVALSQSGASPDVVAVLAAAREQGVPALAITNAPGSPLAEVATDVLDLAVGEERSVAATKTYTASVLAVALLGVALGDPAEEPGYVADLRGVPAAVAAAVELTTGVDQAAEVLTGPRRGVVVGRGLNLGTAHEAALKLTELTGSLMAPYSPADLMHGPVAALGPEVPVLTFAPDEPASASVLDLALEADRRGSPVLVVGPEHVVGGVRGTRVLLPAASATAAWLTPLTSVVPAQLLAQRVAEARGVDVDHPGGLTKVTRTT</sequence>
<comment type="caution">
    <text evidence="3">The sequence shown here is derived from an EMBL/GenBank/DDBJ whole genome shotgun (WGS) entry which is preliminary data.</text>
</comment>
<name>A0A930VAS6_9ACTN</name>
<dbReference type="InterPro" id="IPR001347">
    <property type="entry name" value="SIS_dom"/>
</dbReference>
<dbReference type="InterPro" id="IPR035490">
    <property type="entry name" value="GlmS/FrlB_SIS"/>
</dbReference>
<dbReference type="CDD" id="cd05008">
    <property type="entry name" value="SIS_GlmS_GlmD_1"/>
    <property type="match status" value="1"/>
</dbReference>
<dbReference type="Proteomes" id="UP000640489">
    <property type="component" value="Unassembled WGS sequence"/>
</dbReference>
<protein>
    <submittedName>
        <fullName evidence="3">SIS domain-containing protein</fullName>
    </submittedName>
</protein>
<feature type="domain" description="SIS" evidence="2">
    <location>
        <begin position="199"/>
        <end position="341"/>
    </location>
</feature>
<organism evidence="3 4">
    <name type="scientific">Nocardioides islandensis</name>
    <dbReference type="NCBI Taxonomy" id="433663"/>
    <lineage>
        <taxon>Bacteria</taxon>
        <taxon>Bacillati</taxon>
        <taxon>Actinomycetota</taxon>
        <taxon>Actinomycetes</taxon>
        <taxon>Propionibacteriales</taxon>
        <taxon>Nocardioidaceae</taxon>
        <taxon>Nocardioides</taxon>
    </lineage>
</organism>
<dbReference type="SUPFAM" id="SSF53697">
    <property type="entry name" value="SIS domain"/>
    <property type="match status" value="1"/>
</dbReference>
<dbReference type="Gene3D" id="3.40.50.10490">
    <property type="entry name" value="Glucose-6-phosphate isomerase like protein, domain 1"/>
    <property type="match status" value="2"/>
</dbReference>
<gene>
    <name evidence="3" type="ORF">ISU07_13165</name>
</gene>
<dbReference type="RefSeq" id="WP_194707256.1">
    <property type="nucleotide sequence ID" value="NZ_JADKPN010000007.1"/>
</dbReference>
<dbReference type="PANTHER" id="PTHR10937">
    <property type="entry name" value="GLUCOSAMINE--FRUCTOSE-6-PHOSPHATE AMINOTRANSFERASE, ISOMERIZING"/>
    <property type="match status" value="1"/>
</dbReference>
<dbReference type="CDD" id="cd05009">
    <property type="entry name" value="SIS_GlmS_GlmD_2"/>
    <property type="match status" value="1"/>
</dbReference>
<accession>A0A930VAS6</accession>
<evidence type="ECO:0000313" key="4">
    <source>
        <dbReference type="Proteomes" id="UP000640489"/>
    </source>
</evidence>
<feature type="domain" description="SIS" evidence="2">
    <location>
        <begin position="30"/>
        <end position="172"/>
    </location>
</feature>
<reference evidence="3" key="1">
    <citation type="submission" date="2020-11" db="EMBL/GenBank/DDBJ databases">
        <title>Nocardioides sp. nov., isolated from Soil of Cynanchum wilfordii Hemsley rhizosphere.</title>
        <authorList>
            <person name="Lee J.-S."/>
            <person name="Suh M.K."/>
            <person name="Kim J.-S."/>
        </authorList>
    </citation>
    <scope>NUCLEOTIDE SEQUENCE</scope>
    <source>
        <strain evidence="3">KCTC 19275</strain>
    </source>
</reference>
<proteinExistence type="predicted"/>
<evidence type="ECO:0000256" key="1">
    <source>
        <dbReference type="ARBA" id="ARBA00022737"/>
    </source>
</evidence>
<dbReference type="InterPro" id="IPR046348">
    <property type="entry name" value="SIS_dom_sf"/>
</dbReference>
<dbReference type="AlphaFoldDB" id="A0A930VAS6"/>
<dbReference type="GO" id="GO:1901135">
    <property type="term" value="P:carbohydrate derivative metabolic process"/>
    <property type="evidence" value="ECO:0007669"/>
    <property type="project" value="InterPro"/>
</dbReference>
<dbReference type="Pfam" id="PF01380">
    <property type="entry name" value="SIS"/>
    <property type="match status" value="2"/>
</dbReference>
<dbReference type="GO" id="GO:0097367">
    <property type="term" value="F:carbohydrate derivative binding"/>
    <property type="evidence" value="ECO:0007669"/>
    <property type="project" value="InterPro"/>
</dbReference>
<dbReference type="InterPro" id="IPR035466">
    <property type="entry name" value="GlmS/AgaS_SIS"/>
</dbReference>
<dbReference type="EMBL" id="JADKPN010000007">
    <property type="protein sequence ID" value="MBF4764079.1"/>
    <property type="molecule type" value="Genomic_DNA"/>
</dbReference>
<evidence type="ECO:0000259" key="2">
    <source>
        <dbReference type="PROSITE" id="PS51464"/>
    </source>
</evidence>
<keyword evidence="4" id="KW-1185">Reference proteome</keyword>